<reference evidence="8" key="1">
    <citation type="journal article" date="2023" name="Science">
        <title>Elucidation of the pathway for biosynthesis of saponin adjuvants from the soapbark tree.</title>
        <authorList>
            <person name="Reed J."/>
            <person name="Orme A."/>
            <person name="El-Demerdash A."/>
            <person name="Owen C."/>
            <person name="Martin L.B.B."/>
            <person name="Misra R.C."/>
            <person name="Kikuchi S."/>
            <person name="Rejzek M."/>
            <person name="Martin A.C."/>
            <person name="Harkess A."/>
            <person name="Leebens-Mack J."/>
            <person name="Louveau T."/>
            <person name="Stephenson M.J."/>
            <person name="Osbourn A."/>
        </authorList>
    </citation>
    <scope>NUCLEOTIDE SEQUENCE</scope>
    <source>
        <strain evidence="8">S10</strain>
    </source>
</reference>
<evidence type="ECO:0000313" key="9">
    <source>
        <dbReference type="Proteomes" id="UP001163823"/>
    </source>
</evidence>
<feature type="region of interest" description="Disordered" evidence="7">
    <location>
        <begin position="481"/>
        <end position="500"/>
    </location>
</feature>
<feature type="transmembrane region" description="Helical" evidence="6">
    <location>
        <begin position="200"/>
        <end position="227"/>
    </location>
</feature>
<dbReference type="KEGG" id="qsa:O6P43_025686"/>
<comment type="subcellular location">
    <subcellularLocation>
        <location evidence="6">Cell membrane</location>
        <topology evidence="6">Multi-pass membrane protein</topology>
    </subcellularLocation>
    <subcellularLocation>
        <location evidence="1">Membrane</location>
        <topology evidence="1">Multi-pass membrane protein</topology>
    </subcellularLocation>
</comment>
<feature type="transmembrane region" description="Helical" evidence="6">
    <location>
        <begin position="287"/>
        <end position="306"/>
    </location>
</feature>
<feature type="transmembrane region" description="Helical" evidence="6">
    <location>
        <begin position="133"/>
        <end position="155"/>
    </location>
</feature>
<proteinExistence type="inferred from homology"/>
<feature type="transmembrane region" description="Helical" evidence="6">
    <location>
        <begin position="48"/>
        <end position="70"/>
    </location>
</feature>
<comment type="function">
    <text evidence="6">Choline transporter.</text>
</comment>
<dbReference type="GO" id="GO:0005886">
    <property type="term" value="C:plasma membrane"/>
    <property type="evidence" value="ECO:0007669"/>
    <property type="project" value="UniProtKB-SubCell"/>
</dbReference>
<keyword evidence="9" id="KW-1185">Reference proteome</keyword>
<dbReference type="PANTHER" id="PTHR12385:SF4">
    <property type="entry name" value="PROTEIN PNS1"/>
    <property type="match status" value="1"/>
</dbReference>
<keyword evidence="3 6" id="KW-0812">Transmembrane</keyword>
<evidence type="ECO:0000256" key="3">
    <source>
        <dbReference type="ARBA" id="ARBA00022692"/>
    </source>
</evidence>
<evidence type="ECO:0000256" key="4">
    <source>
        <dbReference type="ARBA" id="ARBA00022989"/>
    </source>
</evidence>
<gene>
    <name evidence="8" type="ORF">O6P43_025686</name>
</gene>
<feature type="transmembrane region" description="Helical" evidence="6">
    <location>
        <begin position="416"/>
        <end position="437"/>
    </location>
</feature>
<keyword evidence="4 6" id="KW-1133">Transmembrane helix</keyword>
<sequence>MTDSPCFSSSSSDFGSMTSAHQNVGRSRRSADGDETLASDPLRRWHDVFWLGIFIVHLIVLGFVLAVLGINRFKVKDRLNIDKYTTGLMENEDGLTEDYWPLYAVAGGVGTVLGWVWLLLLGSRANQMMKVSVHILTTYLAVVSVLCFWCEQFFWGVSFAVGAGLQFLYVISVIDRLPFTMLVLQKAVKMVWGLPEVMRVAYGFMLVMLLWMGIWSFGASGVVASSMGDGGRWWLLVVLSVSLFWTGAVLCNTVHVIVSGMVFLVLIHGGREVSSMPPNSLMKSVRYSLTTSLGSICYGSLFTAAIRTLRWEIRGFRSKICGNECLLCCVDFLFHLVETLVRFFNKYAYVQIAVYGKSFNRSARDAWELFQSTGVEALVAYDCSGAVLLMGTILGGLITGTCSGVWTWIKWSDRVIMVGSTAMLMGMVLVGLAMVVVESAVTSIYICYAVDPLLIHRWDAEFFSQISETLHQRLQHRSARAREASTHNQLDDSRQETYAI</sequence>
<evidence type="ECO:0000256" key="7">
    <source>
        <dbReference type="SAM" id="MobiDB-lite"/>
    </source>
</evidence>
<dbReference type="EMBL" id="JARAOO010000010">
    <property type="protein sequence ID" value="KAJ7954071.1"/>
    <property type="molecule type" value="Genomic_DNA"/>
</dbReference>
<comment type="caution">
    <text evidence="8">The sequence shown here is derived from an EMBL/GenBank/DDBJ whole genome shotgun (WGS) entry which is preliminary data.</text>
</comment>
<evidence type="ECO:0000256" key="1">
    <source>
        <dbReference type="ARBA" id="ARBA00004141"/>
    </source>
</evidence>
<keyword evidence="5 6" id="KW-0472">Membrane</keyword>
<evidence type="ECO:0000256" key="5">
    <source>
        <dbReference type="ARBA" id="ARBA00023136"/>
    </source>
</evidence>
<protein>
    <recommendedName>
        <fullName evidence="6">Choline transporter-like protein</fullName>
    </recommendedName>
</protein>
<accession>A0AAD7PFU9</accession>
<feature type="region of interest" description="Disordered" evidence="7">
    <location>
        <begin position="1"/>
        <end position="33"/>
    </location>
</feature>
<feature type="transmembrane region" description="Helical" evidence="6">
    <location>
        <begin position="100"/>
        <end position="121"/>
    </location>
</feature>
<name>A0AAD7PFU9_QUISA</name>
<evidence type="ECO:0000313" key="8">
    <source>
        <dbReference type="EMBL" id="KAJ7954071.1"/>
    </source>
</evidence>
<dbReference type="PANTHER" id="PTHR12385">
    <property type="entry name" value="CHOLINE TRANSPORTER-LIKE (SLC FAMILY 44)"/>
    <property type="match status" value="1"/>
</dbReference>
<evidence type="ECO:0000256" key="2">
    <source>
        <dbReference type="ARBA" id="ARBA00007168"/>
    </source>
</evidence>
<dbReference type="Pfam" id="PF04515">
    <property type="entry name" value="Choline_transpo"/>
    <property type="match status" value="1"/>
</dbReference>
<evidence type="ECO:0000256" key="6">
    <source>
        <dbReference type="RuleBase" id="RU368066"/>
    </source>
</evidence>
<dbReference type="AlphaFoldDB" id="A0AAD7PFU9"/>
<organism evidence="8 9">
    <name type="scientific">Quillaja saponaria</name>
    <name type="common">Soap bark tree</name>
    <dbReference type="NCBI Taxonomy" id="32244"/>
    <lineage>
        <taxon>Eukaryota</taxon>
        <taxon>Viridiplantae</taxon>
        <taxon>Streptophyta</taxon>
        <taxon>Embryophyta</taxon>
        <taxon>Tracheophyta</taxon>
        <taxon>Spermatophyta</taxon>
        <taxon>Magnoliopsida</taxon>
        <taxon>eudicotyledons</taxon>
        <taxon>Gunneridae</taxon>
        <taxon>Pentapetalae</taxon>
        <taxon>rosids</taxon>
        <taxon>fabids</taxon>
        <taxon>Fabales</taxon>
        <taxon>Quillajaceae</taxon>
        <taxon>Quillaja</taxon>
    </lineage>
</organism>
<feature type="transmembrane region" description="Helical" evidence="6">
    <location>
        <begin position="386"/>
        <end position="409"/>
    </location>
</feature>
<comment type="similarity">
    <text evidence="2 6">Belongs to the CTL (choline transporter-like) family.</text>
</comment>
<feature type="transmembrane region" description="Helical" evidence="6">
    <location>
        <begin position="233"/>
        <end position="266"/>
    </location>
</feature>
<dbReference type="Proteomes" id="UP001163823">
    <property type="component" value="Chromosome 10"/>
</dbReference>
<dbReference type="GO" id="GO:0022857">
    <property type="term" value="F:transmembrane transporter activity"/>
    <property type="evidence" value="ECO:0007669"/>
    <property type="project" value="UniProtKB-UniRule"/>
</dbReference>
<feature type="compositionally biased region" description="Low complexity" evidence="7">
    <location>
        <begin position="1"/>
        <end position="19"/>
    </location>
</feature>
<dbReference type="InterPro" id="IPR007603">
    <property type="entry name" value="Choline_transptr-like"/>
</dbReference>